<evidence type="ECO:0000313" key="2">
    <source>
        <dbReference type="Proteomes" id="UP000054477"/>
    </source>
</evidence>
<dbReference type="AlphaFoldDB" id="A0A0C9XWL4"/>
<reference evidence="1 2" key="1">
    <citation type="submission" date="2014-04" db="EMBL/GenBank/DDBJ databases">
        <authorList>
            <consortium name="DOE Joint Genome Institute"/>
            <person name="Kuo A."/>
            <person name="Kohler A."/>
            <person name="Nagy L.G."/>
            <person name="Floudas D."/>
            <person name="Copeland A."/>
            <person name="Barry K.W."/>
            <person name="Cichocki N."/>
            <person name="Veneault-Fourrey C."/>
            <person name="LaButti K."/>
            <person name="Lindquist E.A."/>
            <person name="Lipzen A."/>
            <person name="Lundell T."/>
            <person name="Morin E."/>
            <person name="Murat C."/>
            <person name="Sun H."/>
            <person name="Tunlid A."/>
            <person name="Henrissat B."/>
            <person name="Grigoriev I.V."/>
            <person name="Hibbett D.S."/>
            <person name="Martin F."/>
            <person name="Nordberg H.P."/>
            <person name="Cantor M.N."/>
            <person name="Hua S.X."/>
        </authorList>
    </citation>
    <scope>NUCLEOTIDE SEQUENCE [LARGE SCALE GENOMIC DNA]</scope>
    <source>
        <strain evidence="1 2">LaAM-08-1</strain>
    </source>
</reference>
<gene>
    <name evidence="1" type="ORF">K443DRAFT_612463</name>
</gene>
<dbReference type="EMBL" id="KN838628">
    <property type="protein sequence ID" value="KIK00328.1"/>
    <property type="molecule type" value="Genomic_DNA"/>
</dbReference>
<organism evidence="1 2">
    <name type="scientific">Laccaria amethystina LaAM-08-1</name>
    <dbReference type="NCBI Taxonomy" id="1095629"/>
    <lineage>
        <taxon>Eukaryota</taxon>
        <taxon>Fungi</taxon>
        <taxon>Dikarya</taxon>
        <taxon>Basidiomycota</taxon>
        <taxon>Agaricomycotina</taxon>
        <taxon>Agaricomycetes</taxon>
        <taxon>Agaricomycetidae</taxon>
        <taxon>Agaricales</taxon>
        <taxon>Agaricineae</taxon>
        <taxon>Hydnangiaceae</taxon>
        <taxon>Laccaria</taxon>
    </lineage>
</organism>
<dbReference type="Proteomes" id="UP000054477">
    <property type="component" value="Unassembled WGS sequence"/>
</dbReference>
<sequence length="105" mass="11882">MTGITIVAFHCGWEFTASSANLQSILWGSLNGPCGRHAHLSAICTPKSSRPAKITPPLEYNVSALKRSSNFMLRRYHEWSTIVSPRFPRFLGRTYARANFRETPR</sequence>
<name>A0A0C9XWL4_9AGAR</name>
<proteinExistence type="predicted"/>
<keyword evidence="2" id="KW-1185">Reference proteome</keyword>
<accession>A0A0C9XWL4</accession>
<evidence type="ECO:0000313" key="1">
    <source>
        <dbReference type="EMBL" id="KIK00328.1"/>
    </source>
</evidence>
<dbReference type="HOGENOM" id="CLU_2237053_0_0_1"/>
<protein>
    <submittedName>
        <fullName evidence="1">Unplaced genomic scaffold K443scaffold_93, whole genome shotgun sequence</fullName>
    </submittedName>
</protein>
<reference evidence="2" key="2">
    <citation type="submission" date="2015-01" db="EMBL/GenBank/DDBJ databases">
        <title>Evolutionary Origins and Diversification of the Mycorrhizal Mutualists.</title>
        <authorList>
            <consortium name="DOE Joint Genome Institute"/>
            <consortium name="Mycorrhizal Genomics Consortium"/>
            <person name="Kohler A."/>
            <person name="Kuo A."/>
            <person name="Nagy L.G."/>
            <person name="Floudas D."/>
            <person name="Copeland A."/>
            <person name="Barry K.W."/>
            <person name="Cichocki N."/>
            <person name="Veneault-Fourrey C."/>
            <person name="LaButti K."/>
            <person name="Lindquist E.A."/>
            <person name="Lipzen A."/>
            <person name="Lundell T."/>
            <person name="Morin E."/>
            <person name="Murat C."/>
            <person name="Riley R."/>
            <person name="Ohm R."/>
            <person name="Sun H."/>
            <person name="Tunlid A."/>
            <person name="Henrissat B."/>
            <person name="Grigoriev I.V."/>
            <person name="Hibbett D.S."/>
            <person name="Martin F."/>
        </authorList>
    </citation>
    <scope>NUCLEOTIDE SEQUENCE [LARGE SCALE GENOMIC DNA]</scope>
    <source>
        <strain evidence="2">LaAM-08-1</strain>
    </source>
</reference>